<evidence type="ECO:0000313" key="2">
    <source>
        <dbReference type="EMBL" id="MCT8329532.1"/>
    </source>
</evidence>
<evidence type="ECO:0000313" key="3">
    <source>
        <dbReference type="Proteomes" id="UP001205601"/>
    </source>
</evidence>
<dbReference type="Proteomes" id="UP001205601">
    <property type="component" value="Unassembled WGS sequence"/>
</dbReference>
<proteinExistence type="predicted"/>
<comment type="caution">
    <text evidence="2">The sequence shown here is derived from an EMBL/GenBank/DDBJ whole genome shotgun (WGS) entry which is preliminary data.</text>
</comment>
<accession>A0ABT2NKT6</accession>
<sequence>MRPNLSSLLLTAAACLSLTACADAPVTRAKGLGIDPAAPAPAASGSADVSRQFPIYLTGYTYWDNTPPGSSAIARPVLRQRAGGDGTWQSPITIAVGHSIVGGRQTLDYPAGTRFYLPRLRKYAIVEDVCGDGPTPQGGPCHTGHNGHPWLDIWIGGKGVSPAASDACARRITAVQSAIINPPRDLPVHEGEIATEGCKVFL</sequence>
<protein>
    <recommendedName>
        <fullName evidence="4">Lipoprotein</fullName>
    </recommendedName>
</protein>
<dbReference type="EMBL" id="JAOCQF010000001">
    <property type="protein sequence ID" value="MCT8329532.1"/>
    <property type="molecule type" value="Genomic_DNA"/>
</dbReference>
<evidence type="ECO:0008006" key="4">
    <source>
        <dbReference type="Google" id="ProtNLM"/>
    </source>
</evidence>
<reference evidence="3" key="1">
    <citation type="submission" date="2023-07" db="EMBL/GenBank/DDBJ databases">
        <title>Defluviimonas sediminis sp. nov., isolated from mangrove sediment.</title>
        <authorList>
            <person name="Liu L."/>
            <person name="Li J."/>
            <person name="Huang Y."/>
            <person name="Pan J."/>
            <person name="Li M."/>
        </authorList>
    </citation>
    <scope>NUCLEOTIDE SEQUENCE [LARGE SCALE GENOMIC DNA]</scope>
    <source>
        <strain evidence="3">FT324</strain>
    </source>
</reference>
<feature type="signal peptide" evidence="1">
    <location>
        <begin position="1"/>
        <end position="22"/>
    </location>
</feature>
<dbReference type="RefSeq" id="WP_261494951.1">
    <property type="nucleotide sequence ID" value="NZ_JAOCQF010000001.1"/>
</dbReference>
<feature type="chain" id="PRO_5046625048" description="Lipoprotein" evidence="1">
    <location>
        <begin position="23"/>
        <end position="202"/>
    </location>
</feature>
<evidence type="ECO:0000256" key="1">
    <source>
        <dbReference type="SAM" id="SignalP"/>
    </source>
</evidence>
<keyword evidence="1" id="KW-0732">Signal</keyword>
<organism evidence="2 3">
    <name type="scientific">Albidovulum sediminis</name>
    <dbReference type="NCBI Taxonomy" id="3066345"/>
    <lineage>
        <taxon>Bacteria</taxon>
        <taxon>Pseudomonadati</taxon>
        <taxon>Pseudomonadota</taxon>
        <taxon>Alphaproteobacteria</taxon>
        <taxon>Rhodobacterales</taxon>
        <taxon>Paracoccaceae</taxon>
        <taxon>Albidovulum</taxon>
    </lineage>
</organism>
<name>A0ABT2NKT6_9RHOB</name>
<gene>
    <name evidence="2" type="ORF">N5I32_08420</name>
</gene>
<dbReference type="PROSITE" id="PS51257">
    <property type="entry name" value="PROKAR_LIPOPROTEIN"/>
    <property type="match status" value="1"/>
</dbReference>
<keyword evidence="3" id="KW-1185">Reference proteome</keyword>